<evidence type="ECO:0000313" key="3">
    <source>
        <dbReference type="Proteomes" id="UP000316079"/>
    </source>
</evidence>
<dbReference type="Proteomes" id="UP000316079">
    <property type="component" value="Unassembled WGS sequence"/>
</dbReference>
<evidence type="ECO:0000256" key="1">
    <source>
        <dbReference type="SAM" id="MobiDB-lite"/>
    </source>
</evidence>
<dbReference type="OrthoDB" id="10663409at2759"/>
<evidence type="ECO:0000313" key="2">
    <source>
        <dbReference type="EMBL" id="TRY58416.1"/>
    </source>
</evidence>
<gene>
    <name evidence="2" type="ORF">DNTS_002045</name>
</gene>
<protein>
    <submittedName>
        <fullName evidence="2">Uncharacterized protein</fullName>
    </submittedName>
</protein>
<feature type="compositionally biased region" description="Basic and acidic residues" evidence="1">
    <location>
        <begin position="452"/>
        <end position="464"/>
    </location>
</feature>
<accession>A0A553MZ01</accession>
<reference evidence="2 3" key="1">
    <citation type="journal article" date="2019" name="Sci. Data">
        <title>Hybrid genome assembly and annotation of Danionella translucida.</title>
        <authorList>
            <person name="Kadobianskyi M."/>
            <person name="Schulze L."/>
            <person name="Schuelke M."/>
            <person name="Judkewitz B."/>
        </authorList>
    </citation>
    <scope>NUCLEOTIDE SEQUENCE [LARGE SCALE GENOMIC DNA]</scope>
    <source>
        <strain evidence="2 3">Bolton</strain>
    </source>
</reference>
<dbReference type="EMBL" id="SRMA01027191">
    <property type="protein sequence ID" value="TRY58416.1"/>
    <property type="molecule type" value="Genomic_DNA"/>
</dbReference>
<sequence length="564" mass="62680">MVAKLQLPEERLRSWSRLALYHHPQGLIKLSYQQISHRGPTSDISRKRGQSTTNFQQQGAETRLPGLMKSTCRLQSSCPHHPAGRALTLGTTEDLLPLVQAPWQCITTDSPSDQKALICSKKLVFEVHCVVTLGHFSASLVRYIPATGRDPHKESLHVADVNAQHSCLQDWISCRASQTLPGARSEIPTARWEVHVQTISRHLLCHAALKKNDTIVQSMLHIPSRRVPTLNAVLGCLTFAKCTGQHPHPPSRPPIMTPLHPFSRPSGLDSCSQAGRVACGKHPPHMEGFGCGFCQPERNVEKGVYNVCCVESLDRSINLPPPPMFCTVEAGASLATGHIDEIYMYTVYGKNSMDQSFRDEKSALKEEKEKGAEWKRIVVNEKGLERMNKPIPQSTLLIFPSKVPSKVSILSHPDTLNLPIVAGEAPGSRKTRAIKPPPGQTRASLFLYEGRRSNKERSHRDREGLAFGPMPDISRKRGQLTTNFQQQDARARLPGWMKSTCRPQSTALTIPLGEHACWAPRWGCYSISSVAKWGAQFYTLREQLASRGDDAPLNYEETDAETSK</sequence>
<feature type="region of interest" description="Disordered" evidence="1">
    <location>
        <begin position="452"/>
        <end position="476"/>
    </location>
</feature>
<feature type="compositionally biased region" description="Polar residues" evidence="1">
    <location>
        <begin position="50"/>
        <end position="60"/>
    </location>
</feature>
<feature type="region of interest" description="Disordered" evidence="1">
    <location>
        <begin position="38"/>
        <end position="60"/>
    </location>
</feature>
<name>A0A553MZ01_9TELE</name>
<comment type="caution">
    <text evidence="2">The sequence shown here is derived from an EMBL/GenBank/DDBJ whole genome shotgun (WGS) entry which is preliminary data.</text>
</comment>
<keyword evidence="3" id="KW-1185">Reference proteome</keyword>
<dbReference type="AlphaFoldDB" id="A0A553MZ01"/>
<proteinExistence type="predicted"/>
<organism evidence="2 3">
    <name type="scientific">Danionella cerebrum</name>
    <dbReference type="NCBI Taxonomy" id="2873325"/>
    <lineage>
        <taxon>Eukaryota</taxon>
        <taxon>Metazoa</taxon>
        <taxon>Chordata</taxon>
        <taxon>Craniata</taxon>
        <taxon>Vertebrata</taxon>
        <taxon>Euteleostomi</taxon>
        <taxon>Actinopterygii</taxon>
        <taxon>Neopterygii</taxon>
        <taxon>Teleostei</taxon>
        <taxon>Ostariophysi</taxon>
        <taxon>Cypriniformes</taxon>
        <taxon>Danionidae</taxon>
        <taxon>Danioninae</taxon>
        <taxon>Danionella</taxon>
    </lineage>
</organism>